<keyword evidence="4" id="KW-1185">Reference proteome</keyword>
<sequence length="64" mass="7378">MMEIERPVPSPCVHVCALDDDDTCLGCQRSIDEISRWGRMDNTERREVLARCLERARDKGQLMA</sequence>
<dbReference type="Proteomes" id="UP001273935">
    <property type="component" value="Unassembled WGS sequence"/>
</dbReference>
<gene>
    <name evidence="2" type="ORF">GO594_12195</name>
    <name evidence="1" type="ORF">R0G64_11080</name>
</gene>
<evidence type="ECO:0000313" key="3">
    <source>
        <dbReference type="Proteomes" id="UP000461288"/>
    </source>
</evidence>
<dbReference type="Pfam" id="PF06945">
    <property type="entry name" value="DUF1289"/>
    <property type="match status" value="1"/>
</dbReference>
<name>A0A7X3H7W5_9GAMM</name>
<comment type="caution">
    <text evidence="2">The sequence shown here is derived from an EMBL/GenBank/DDBJ whole genome shotgun (WGS) entry which is preliminary data.</text>
</comment>
<protein>
    <submittedName>
        <fullName evidence="2">DUF1289 domain-containing protein</fullName>
    </submittedName>
</protein>
<accession>A0A7X3H7W5</accession>
<evidence type="ECO:0000313" key="4">
    <source>
        <dbReference type="Proteomes" id="UP001273935"/>
    </source>
</evidence>
<dbReference type="AlphaFoldDB" id="A0A7X3H7W5"/>
<evidence type="ECO:0000313" key="1">
    <source>
        <dbReference type="EMBL" id="MDV3439969.1"/>
    </source>
</evidence>
<evidence type="ECO:0000313" key="2">
    <source>
        <dbReference type="EMBL" id="MWK56740.1"/>
    </source>
</evidence>
<dbReference type="Proteomes" id="UP000461288">
    <property type="component" value="Unassembled WGS sequence"/>
</dbReference>
<dbReference type="PANTHER" id="PTHR35175:SF2">
    <property type="entry name" value="DUF1289 DOMAIN-CONTAINING PROTEIN"/>
    <property type="match status" value="1"/>
</dbReference>
<reference evidence="2 3" key="1">
    <citation type="submission" date="2019-12" db="EMBL/GenBank/DDBJ databases">
        <title>Draft genome sequence of Pseudomonas otitidis recovered from a chicken carcass.</title>
        <authorList>
            <person name="Vieira T.R."/>
            <person name="Oliviera E.F.C."/>
            <person name="Silva N.M.V."/>
            <person name="Sambrano G.E."/>
            <person name="Cibulski S.P."/>
            <person name="Cardoso M.R.I."/>
        </authorList>
    </citation>
    <scope>NUCLEOTIDE SEQUENCE [LARGE SCALE GENOMIC DNA]</scope>
    <source>
        <strain evidence="2 3">25_K</strain>
    </source>
</reference>
<proteinExistence type="predicted"/>
<dbReference type="EMBL" id="JAWJUL010000034">
    <property type="protein sequence ID" value="MDV3439969.1"/>
    <property type="molecule type" value="Genomic_DNA"/>
</dbReference>
<dbReference type="EMBL" id="WTFN01000025">
    <property type="protein sequence ID" value="MWK56740.1"/>
    <property type="molecule type" value="Genomic_DNA"/>
</dbReference>
<dbReference type="InterPro" id="IPR010710">
    <property type="entry name" value="DUF1289"/>
</dbReference>
<organism evidence="2 3">
    <name type="scientific">Metapseudomonas otitidis</name>
    <dbReference type="NCBI Taxonomy" id="319939"/>
    <lineage>
        <taxon>Bacteria</taxon>
        <taxon>Pseudomonadati</taxon>
        <taxon>Pseudomonadota</taxon>
        <taxon>Gammaproteobacteria</taxon>
        <taxon>Pseudomonadales</taxon>
        <taxon>Pseudomonadaceae</taxon>
        <taxon>Metapseudomonas</taxon>
    </lineage>
</organism>
<dbReference type="PANTHER" id="PTHR35175">
    <property type="entry name" value="DUF1289 DOMAIN-CONTAINING PROTEIN"/>
    <property type="match status" value="1"/>
</dbReference>
<reference evidence="1 4" key="2">
    <citation type="submission" date="2023-10" db="EMBL/GenBank/DDBJ databases">
        <title>Pseudomonas otitidis isolated from a paediatric patient with cystic fibrosis in Chile.</title>
        <authorList>
            <person name="Amsteins-Romero L."/>
            <person name="Opazo-Capurro A."/>
            <person name="Matus-Kohler M."/>
            <person name="Gonzalez-Rocha G."/>
        </authorList>
    </citation>
    <scope>NUCLEOTIDE SEQUENCE [LARGE SCALE GENOMIC DNA]</scope>
    <source>
        <strain evidence="1 4">P-714</strain>
    </source>
</reference>